<comment type="caution">
    <text evidence="1">The sequence shown here is derived from an EMBL/GenBank/DDBJ whole genome shotgun (WGS) entry which is preliminary data.</text>
</comment>
<evidence type="ECO:0000313" key="1">
    <source>
        <dbReference type="EMBL" id="PIY69278.1"/>
    </source>
</evidence>
<dbReference type="Proteomes" id="UP000230108">
    <property type="component" value="Unassembled WGS sequence"/>
</dbReference>
<dbReference type="GO" id="GO:0003677">
    <property type="term" value="F:DNA binding"/>
    <property type="evidence" value="ECO:0007669"/>
    <property type="project" value="InterPro"/>
</dbReference>
<organism evidence="1 2">
    <name type="scientific">Candidatus Roizmanbacteria bacterium CG_4_10_14_0_8_um_filter_39_9</name>
    <dbReference type="NCBI Taxonomy" id="1974829"/>
    <lineage>
        <taxon>Bacteria</taxon>
        <taxon>Candidatus Roizmaniibacteriota</taxon>
    </lineage>
</organism>
<accession>A0A2M7QEJ8</accession>
<name>A0A2M7QEJ8_9BACT</name>
<evidence type="ECO:0000313" key="2">
    <source>
        <dbReference type="Proteomes" id="UP000230108"/>
    </source>
</evidence>
<reference evidence="2" key="1">
    <citation type="submission" date="2017-09" db="EMBL/GenBank/DDBJ databases">
        <title>Depth-based differentiation of microbial function through sediment-hosted aquifers and enrichment of novel symbionts in the deep terrestrial subsurface.</title>
        <authorList>
            <person name="Probst A.J."/>
            <person name="Ladd B."/>
            <person name="Jarett J.K."/>
            <person name="Geller-Mcgrath D.E."/>
            <person name="Sieber C.M.K."/>
            <person name="Emerson J.B."/>
            <person name="Anantharaman K."/>
            <person name="Thomas B.C."/>
            <person name="Malmstrom R."/>
            <person name="Stieglmeier M."/>
            <person name="Klingl A."/>
            <person name="Woyke T."/>
            <person name="Ryan C.M."/>
            <person name="Banfield J.F."/>
        </authorList>
    </citation>
    <scope>NUCLEOTIDE SEQUENCE [LARGE SCALE GENOMIC DNA]</scope>
</reference>
<dbReference type="EMBL" id="PFLF01000037">
    <property type="protein sequence ID" value="PIY69278.1"/>
    <property type="molecule type" value="Genomic_DNA"/>
</dbReference>
<sequence>MLTVFCGEDTVKSRLHYNEARNNYIKQGYRINDIVASEIEEILKWQGDNLSLFNEKQLFFSDHVNKHIVRKRGKKSSSPTKTYEDNLKEIASKKNIELIDWEEKSARDIKIGDYATIHESKLSESIFKLLESCSPGSKQLFITNLMNLSSFTEEQFIYIMLTRHIRSLILATEKVLPKGMFAWQAAKLSSQAQKWKKNSLVQLYEALCRLDLTIKTGTNPYGILKSLDILACHYL</sequence>
<protein>
    <recommendedName>
        <fullName evidence="3">DNA polymerase III delta N-terminal domain-containing protein</fullName>
    </recommendedName>
</protein>
<evidence type="ECO:0008006" key="3">
    <source>
        <dbReference type="Google" id="ProtNLM"/>
    </source>
</evidence>
<dbReference type="InterPro" id="IPR008921">
    <property type="entry name" value="DNA_pol3_clamp-load_cplx_C"/>
</dbReference>
<dbReference type="Gene3D" id="1.20.272.10">
    <property type="match status" value="1"/>
</dbReference>
<gene>
    <name evidence="1" type="ORF">COY90_01500</name>
</gene>
<dbReference type="GO" id="GO:0006260">
    <property type="term" value="P:DNA replication"/>
    <property type="evidence" value="ECO:0007669"/>
    <property type="project" value="InterPro"/>
</dbReference>
<proteinExistence type="predicted"/>
<dbReference type="AlphaFoldDB" id="A0A2M7QEJ8"/>
<dbReference type="SUPFAM" id="SSF48019">
    <property type="entry name" value="post-AAA+ oligomerization domain-like"/>
    <property type="match status" value="1"/>
</dbReference>